<dbReference type="PANTHER" id="PTHR43245">
    <property type="entry name" value="BIFUNCTIONAL POLYMYXIN RESISTANCE PROTEIN ARNA"/>
    <property type="match status" value="1"/>
</dbReference>
<proteinExistence type="predicted"/>
<evidence type="ECO:0000313" key="2">
    <source>
        <dbReference type="EMBL" id="XBH21054.1"/>
    </source>
</evidence>
<gene>
    <name evidence="2" type="ORF">V5R04_12650</name>
</gene>
<dbReference type="InterPro" id="IPR036291">
    <property type="entry name" value="NAD(P)-bd_dom_sf"/>
</dbReference>
<dbReference type="InterPro" id="IPR001509">
    <property type="entry name" value="Epimerase_deHydtase"/>
</dbReference>
<dbReference type="InterPro" id="IPR050177">
    <property type="entry name" value="Lipid_A_modif_metabolic_enz"/>
</dbReference>
<organism evidence="2">
    <name type="scientific">Jonesiaceae bacterium BS-20</name>
    <dbReference type="NCBI Taxonomy" id="3120821"/>
    <lineage>
        <taxon>Bacteria</taxon>
        <taxon>Bacillati</taxon>
        <taxon>Actinomycetota</taxon>
        <taxon>Actinomycetes</taxon>
        <taxon>Micrococcales</taxon>
        <taxon>Jonesiaceae</taxon>
    </lineage>
</organism>
<feature type="domain" description="NAD-dependent epimerase/dehydratase" evidence="1">
    <location>
        <begin position="15"/>
        <end position="243"/>
    </location>
</feature>
<name>A0AAU7DUP2_9MICO</name>
<dbReference type="Pfam" id="PF01370">
    <property type="entry name" value="Epimerase"/>
    <property type="match status" value="1"/>
</dbReference>
<evidence type="ECO:0000259" key="1">
    <source>
        <dbReference type="Pfam" id="PF01370"/>
    </source>
</evidence>
<sequence>MKLRNTPGMPLAPRVLITGATGFLGGYAVREFLNAGFQVLAHGRNLDALERLALLGATPVAGDLAQLATTQLALPGRPIHAVVHVAALSTPWGPWRDFEAANVTGTENVVQFMERNAVPRLVYVSSPSVYARRGDHLGITEADFDPGNRLNNYIRSKIAAESFLTHAHAQGRIAELIMLRPRGLIGAGDTSVAPRLLSAYQKIGVPLFGGGKNLVDLTAVENVAYALRLSVQAAHAEGQVYNISNGDPRPIKDLLEILFQQLDLPPKYRAASPTVFYGLGAVLEGICKLLPKQPEPPLTRYTVTTIAYAQTLDITAAQADLGYRPLVTVEEALAAFAAQYRTAQNTDEPGGIHG</sequence>
<reference evidence="2" key="1">
    <citation type="submission" date="2024-02" db="EMBL/GenBank/DDBJ databases">
        <title>Tomenella chthoni gen. nov. sp. nov., a member of the family Jonesiaceae isolated from bat guano.</title>
        <authorList>
            <person name="Miller S.L."/>
            <person name="King J."/>
            <person name="Sankaranarayanan K."/>
            <person name="Lawson P.A."/>
        </authorList>
    </citation>
    <scope>NUCLEOTIDE SEQUENCE</scope>
    <source>
        <strain evidence="2">BS-20</strain>
    </source>
</reference>
<dbReference type="Gene3D" id="3.40.50.720">
    <property type="entry name" value="NAD(P)-binding Rossmann-like Domain"/>
    <property type="match status" value="1"/>
</dbReference>
<protein>
    <submittedName>
        <fullName evidence="2">NAD(P)-dependent oxidoreductase</fullName>
    </submittedName>
</protein>
<dbReference type="PANTHER" id="PTHR43245:SF51">
    <property type="entry name" value="SHORT CHAIN DEHYDROGENASE_REDUCTASE FAMILY 42E, MEMBER 2"/>
    <property type="match status" value="1"/>
</dbReference>
<dbReference type="AlphaFoldDB" id="A0AAU7DUP2"/>
<accession>A0AAU7DUP2</accession>
<dbReference type="SUPFAM" id="SSF51735">
    <property type="entry name" value="NAD(P)-binding Rossmann-fold domains"/>
    <property type="match status" value="1"/>
</dbReference>
<dbReference type="EMBL" id="CP146203">
    <property type="protein sequence ID" value="XBH21054.1"/>
    <property type="molecule type" value="Genomic_DNA"/>
</dbReference>